<gene>
    <name evidence="2" type="ORF">TPSB3V08_LOCUS11227</name>
</gene>
<dbReference type="InterPro" id="IPR011992">
    <property type="entry name" value="EF-hand-dom_pair"/>
</dbReference>
<accession>A0A7R9DL81</accession>
<dbReference type="Gene3D" id="1.10.238.10">
    <property type="entry name" value="EF-hand"/>
    <property type="match status" value="2"/>
</dbReference>
<sequence length="110" mass="12541">MTQKTVEEDLSKTPQLATICKGGISYQQFAHILGVCPKEEALQHLFKIYDKEFNNSIDFREYLLGVLAISRVSNASEMLQLAFEVEDDVLHDQVATVTPLRFLDLPQERL</sequence>
<dbReference type="GO" id="GO:0005509">
    <property type="term" value="F:calcium ion binding"/>
    <property type="evidence" value="ECO:0007669"/>
    <property type="project" value="InterPro"/>
</dbReference>
<protein>
    <recommendedName>
        <fullName evidence="1">EF-hand domain-containing protein</fullName>
    </recommendedName>
</protein>
<proteinExistence type="predicted"/>
<feature type="domain" description="EF-hand" evidence="1">
    <location>
        <begin position="37"/>
        <end position="72"/>
    </location>
</feature>
<evidence type="ECO:0000313" key="2">
    <source>
        <dbReference type="EMBL" id="CAD7416680.1"/>
    </source>
</evidence>
<organism evidence="2">
    <name type="scientific">Timema poppense</name>
    <name type="common">Walking stick</name>
    <dbReference type="NCBI Taxonomy" id="170557"/>
    <lineage>
        <taxon>Eukaryota</taxon>
        <taxon>Metazoa</taxon>
        <taxon>Ecdysozoa</taxon>
        <taxon>Arthropoda</taxon>
        <taxon>Hexapoda</taxon>
        <taxon>Insecta</taxon>
        <taxon>Pterygota</taxon>
        <taxon>Neoptera</taxon>
        <taxon>Polyneoptera</taxon>
        <taxon>Phasmatodea</taxon>
        <taxon>Timematodea</taxon>
        <taxon>Timematoidea</taxon>
        <taxon>Timematidae</taxon>
        <taxon>Timema</taxon>
    </lineage>
</organism>
<dbReference type="PROSITE" id="PS50222">
    <property type="entry name" value="EF_HAND_2"/>
    <property type="match status" value="1"/>
</dbReference>
<dbReference type="EMBL" id="OD011663">
    <property type="protein sequence ID" value="CAD7416680.1"/>
    <property type="molecule type" value="Genomic_DNA"/>
</dbReference>
<dbReference type="AlphaFoldDB" id="A0A7R9DL81"/>
<dbReference type="InterPro" id="IPR002048">
    <property type="entry name" value="EF_hand_dom"/>
</dbReference>
<dbReference type="SUPFAM" id="SSF47473">
    <property type="entry name" value="EF-hand"/>
    <property type="match status" value="1"/>
</dbReference>
<name>A0A7R9DL81_TIMPO</name>
<evidence type="ECO:0000259" key="1">
    <source>
        <dbReference type="PROSITE" id="PS50222"/>
    </source>
</evidence>
<reference evidence="2" key="1">
    <citation type="submission" date="2020-11" db="EMBL/GenBank/DDBJ databases">
        <authorList>
            <person name="Tran Van P."/>
        </authorList>
    </citation>
    <scope>NUCLEOTIDE SEQUENCE</scope>
</reference>